<dbReference type="Proteomes" id="UP000886520">
    <property type="component" value="Chromosome 17"/>
</dbReference>
<comment type="caution">
    <text evidence="2">The sequence shown here is derived from an EMBL/GenBank/DDBJ whole genome shotgun (WGS) entry which is preliminary data.</text>
</comment>
<dbReference type="Pfam" id="PF10300">
    <property type="entry name" value="Iml2-TPR_39"/>
    <property type="match status" value="1"/>
</dbReference>
<feature type="compositionally biased region" description="Low complexity" evidence="1">
    <location>
        <begin position="267"/>
        <end position="277"/>
    </location>
</feature>
<keyword evidence="3" id="KW-1185">Reference proteome</keyword>
<dbReference type="AlphaFoldDB" id="A0A9D4UGV6"/>
<dbReference type="PANTHER" id="PTHR31859:SF20">
    <property type="entry name" value="TETRATRICOPEPTIDE REPEAT-CONTAINING PROTEIN"/>
    <property type="match status" value="1"/>
</dbReference>
<name>A0A9D4UGV6_ADICA</name>
<reference evidence="2" key="1">
    <citation type="submission" date="2021-01" db="EMBL/GenBank/DDBJ databases">
        <title>Adiantum capillus-veneris genome.</title>
        <authorList>
            <person name="Fang Y."/>
            <person name="Liao Q."/>
        </authorList>
    </citation>
    <scope>NUCLEOTIDE SEQUENCE</scope>
    <source>
        <strain evidence="2">H3</strain>
        <tissue evidence="2">Leaf</tissue>
    </source>
</reference>
<dbReference type="PANTHER" id="PTHR31859">
    <property type="entry name" value="TETRATRICOPEPTIDE REPEAT PROTEIN 39 FAMILY MEMBER"/>
    <property type="match status" value="1"/>
</dbReference>
<gene>
    <name evidence="2" type="ORF">GOP47_0018088</name>
</gene>
<sequence length="850" mass="95134">MDASADPPISLNCVVEEGKILKGFELVLTDNLNEAEEYFEAMRPGSFRYSLYHAEVAVLVALISCEGSDIQRAHVLLTETETLAGQLAHKFRTHSSIRKVNAAVSNIKSWALGKISKRYSAMVAPAVKYLTPETEDSEQVVDPAKIEEKVLHHRLRRARLWALQIQAECHLMSSILQIVDAAESWSSVVKVGYSLRRMWGLYQHCRNKLKQLTKEWIAMDGSFDFKGDFKNVEEDESSSESDEEEAVNTMEGFVDMDGSQRQHEDVSSAGKSSGQYSSFMASQSNEECYPQDQSHGTLLMLDVKKGVKEDTELHSLRIGVQFGEGAFNLILSLIPASYQKALEVMRFPANRERGISLLRKVCAENHPAAPLASIMLLYYQTAIVGLLPFSSRHAKEVHELMDNMPSMWKSCSLFRILSSRLARYERFLEQATVMVTLAPENPYGLSERGNLRKIRSLMLDELGWCLLLQGKFSEAASCFSTLLQESVSFKVHYAFLLSSCLWEASESAQQQAGQLLKEIPDLVGLKKQQQLTPLEQYAVQVSSKFNATNQAPLFSALELAAVFSGFQYMDEASLEAHKRLVEEVLQGWTQTQSHKAPPNSNNQDIGVVQDLLSGESSTDVSSGKTLAKPRLHYEHKWTRSSKMICRFILGVCQKNLGELEKADDHLRYVIDNSEVICGNIVPYSCYELGSMLLQQDANSTEGMLLLEQSLSYPAHEFQGRLRLVAGELGKLYGHSSICTDARDNAAQPGVSGVSGQLKEKLVLMSKHIWSLHDYTLKECTSKCRLGTVTHIHAVMVSALPDSAHARWPTWCWPSVVNKFFGHRELYYATLIDQAPVGLLRLVNASMDSHH</sequence>
<feature type="region of interest" description="Disordered" evidence="1">
    <location>
        <begin position="254"/>
        <end position="277"/>
    </location>
</feature>
<dbReference type="OrthoDB" id="43460at2759"/>
<proteinExistence type="predicted"/>
<organism evidence="2 3">
    <name type="scientific">Adiantum capillus-veneris</name>
    <name type="common">Maidenhair fern</name>
    <dbReference type="NCBI Taxonomy" id="13818"/>
    <lineage>
        <taxon>Eukaryota</taxon>
        <taxon>Viridiplantae</taxon>
        <taxon>Streptophyta</taxon>
        <taxon>Embryophyta</taxon>
        <taxon>Tracheophyta</taxon>
        <taxon>Polypodiopsida</taxon>
        <taxon>Polypodiidae</taxon>
        <taxon>Polypodiales</taxon>
        <taxon>Pteridineae</taxon>
        <taxon>Pteridaceae</taxon>
        <taxon>Vittarioideae</taxon>
        <taxon>Adiantum</taxon>
    </lineage>
</organism>
<protein>
    <submittedName>
        <fullName evidence="2">Uncharacterized protein</fullName>
    </submittedName>
</protein>
<dbReference type="InterPro" id="IPR019412">
    <property type="entry name" value="IML2/TPR_39"/>
</dbReference>
<evidence type="ECO:0000256" key="1">
    <source>
        <dbReference type="SAM" id="MobiDB-lite"/>
    </source>
</evidence>
<evidence type="ECO:0000313" key="2">
    <source>
        <dbReference type="EMBL" id="KAI5067560.1"/>
    </source>
</evidence>
<dbReference type="EMBL" id="JABFUD020000017">
    <property type="protein sequence ID" value="KAI5067560.1"/>
    <property type="molecule type" value="Genomic_DNA"/>
</dbReference>
<evidence type="ECO:0000313" key="3">
    <source>
        <dbReference type="Proteomes" id="UP000886520"/>
    </source>
</evidence>
<accession>A0A9D4UGV6</accession>